<dbReference type="Pfam" id="PF08885">
    <property type="entry name" value="GSCFA"/>
    <property type="match status" value="1"/>
</dbReference>
<dbReference type="AlphaFoldDB" id="A0A9D9NEY9"/>
<name>A0A9D9NEY9_9BACT</name>
<feature type="non-terminal residue" evidence="2">
    <location>
        <position position="193"/>
    </location>
</feature>
<sequence length="193" mass="21126">MLKLQTPVDAGRSRIGISYSDRITVLGSCFADNVGKKMAECGFNVCVNPFGTLYNPVSVCSAVARLESGEPFTGEECVQMGSGSSLICSFSHHTSFARETAEEFLQHANGRLAEASEFYRSCGKVIVTLGTSWCFRHTGRDMIVSNCLKRDAKEFTRQRLDLQSEVDILAGMVRKASSGGTSRQFIFTVSPIR</sequence>
<dbReference type="InterPro" id="IPR014982">
    <property type="entry name" value="GSCFA"/>
</dbReference>
<protein>
    <submittedName>
        <fullName evidence="2">GSCFA domain-containing protein</fullName>
    </submittedName>
</protein>
<proteinExistence type="predicted"/>
<dbReference type="Proteomes" id="UP000823603">
    <property type="component" value="Unassembled WGS sequence"/>
</dbReference>
<reference evidence="2" key="2">
    <citation type="journal article" date="2021" name="PeerJ">
        <title>Extensive microbial diversity within the chicken gut microbiome revealed by metagenomics and culture.</title>
        <authorList>
            <person name="Gilroy R."/>
            <person name="Ravi A."/>
            <person name="Getino M."/>
            <person name="Pursley I."/>
            <person name="Horton D.L."/>
            <person name="Alikhan N.F."/>
            <person name="Baker D."/>
            <person name="Gharbi K."/>
            <person name="Hall N."/>
            <person name="Watson M."/>
            <person name="Adriaenssens E.M."/>
            <person name="Foster-Nyarko E."/>
            <person name="Jarju S."/>
            <person name="Secka A."/>
            <person name="Antonio M."/>
            <person name="Oren A."/>
            <person name="Chaudhuri R.R."/>
            <person name="La Ragione R."/>
            <person name="Hildebrand F."/>
            <person name="Pallen M.J."/>
        </authorList>
    </citation>
    <scope>NUCLEOTIDE SEQUENCE</scope>
    <source>
        <strain evidence="2">B2-22910</strain>
    </source>
</reference>
<evidence type="ECO:0000259" key="1">
    <source>
        <dbReference type="Pfam" id="PF08885"/>
    </source>
</evidence>
<dbReference type="EMBL" id="JADIMB010000047">
    <property type="protein sequence ID" value="MBO8470824.1"/>
    <property type="molecule type" value="Genomic_DNA"/>
</dbReference>
<gene>
    <name evidence="2" type="ORF">IAB82_03400</name>
</gene>
<accession>A0A9D9NEY9</accession>
<evidence type="ECO:0000313" key="3">
    <source>
        <dbReference type="Proteomes" id="UP000823603"/>
    </source>
</evidence>
<feature type="domain" description="GSCFA" evidence="1">
    <location>
        <begin position="22"/>
        <end position="193"/>
    </location>
</feature>
<evidence type="ECO:0000313" key="2">
    <source>
        <dbReference type="EMBL" id="MBO8470824.1"/>
    </source>
</evidence>
<comment type="caution">
    <text evidence="2">The sequence shown here is derived from an EMBL/GenBank/DDBJ whole genome shotgun (WGS) entry which is preliminary data.</text>
</comment>
<organism evidence="2 3">
    <name type="scientific">Candidatus Cryptobacteroides faecavium</name>
    <dbReference type="NCBI Taxonomy" id="2840762"/>
    <lineage>
        <taxon>Bacteria</taxon>
        <taxon>Pseudomonadati</taxon>
        <taxon>Bacteroidota</taxon>
        <taxon>Bacteroidia</taxon>
        <taxon>Bacteroidales</taxon>
        <taxon>Candidatus Cryptobacteroides</taxon>
    </lineage>
</organism>
<reference evidence="2" key="1">
    <citation type="submission" date="2020-10" db="EMBL/GenBank/DDBJ databases">
        <authorList>
            <person name="Gilroy R."/>
        </authorList>
    </citation>
    <scope>NUCLEOTIDE SEQUENCE</scope>
    <source>
        <strain evidence="2">B2-22910</strain>
    </source>
</reference>